<evidence type="ECO:0000313" key="2">
    <source>
        <dbReference type="EMBL" id="CAG2201220.1"/>
    </source>
</evidence>
<feature type="coiled-coil region" evidence="1">
    <location>
        <begin position="88"/>
        <end position="115"/>
    </location>
</feature>
<comment type="caution">
    <text evidence="2">The sequence shown here is derived from an EMBL/GenBank/DDBJ whole genome shotgun (WGS) entry which is preliminary data.</text>
</comment>
<dbReference type="AlphaFoldDB" id="A0A8S3QZE6"/>
<sequence>MGSNPLSRWNSEQWGQKQTSNQFLTVSEFQQEKRTLQKDTESLRRDLDRTVSLLTTQLKQRFDLLEDKVSENTKRNDTNLNYIPMDRYLALEQKFNQLQNENNGLIRDYNAVKHELQLLQNTSSEHDRKFRNLQQLGNNKPLQEICTLQHAVQTNTATIQSLSMNDRARSQDFLALYNLTTEKEQANAATRQHSHPQSGKGLI</sequence>
<proteinExistence type="predicted"/>
<accession>A0A8S3QZE6</accession>
<reference evidence="2" key="1">
    <citation type="submission" date="2021-03" db="EMBL/GenBank/DDBJ databases">
        <authorList>
            <person name="Bekaert M."/>
        </authorList>
    </citation>
    <scope>NUCLEOTIDE SEQUENCE</scope>
</reference>
<dbReference type="Proteomes" id="UP000683360">
    <property type="component" value="Unassembled WGS sequence"/>
</dbReference>
<protein>
    <submittedName>
        <fullName evidence="2">Uncharacterized protein</fullName>
    </submittedName>
</protein>
<evidence type="ECO:0000313" key="3">
    <source>
        <dbReference type="Proteomes" id="UP000683360"/>
    </source>
</evidence>
<keyword evidence="1" id="KW-0175">Coiled coil</keyword>
<dbReference type="EMBL" id="CAJPWZ010000836">
    <property type="protein sequence ID" value="CAG2201220.1"/>
    <property type="molecule type" value="Genomic_DNA"/>
</dbReference>
<evidence type="ECO:0000256" key="1">
    <source>
        <dbReference type="SAM" id="Coils"/>
    </source>
</evidence>
<keyword evidence="3" id="KW-1185">Reference proteome</keyword>
<name>A0A8S3QZE6_MYTED</name>
<organism evidence="2 3">
    <name type="scientific">Mytilus edulis</name>
    <name type="common">Blue mussel</name>
    <dbReference type="NCBI Taxonomy" id="6550"/>
    <lineage>
        <taxon>Eukaryota</taxon>
        <taxon>Metazoa</taxon>
        <taxon>Spiralia</taxon>
        <taxon>Lophotrochozoa</taxon>
        <taxon>Mollusca</taxon>
        <taxon>Bivalvia</taxon>
        <taxon>Autobranchia</taxon>
        <taxon>Pteriomorphia</taxon>
        <taxon>Mytilida</taxon>
        <taxon>Mytiloidea</taxon>
        <taxon>Mytilidae</taxon>
        <taxon>Mytilinae</taxon>
        <taxon>Mytilus</taxon>
    </lineage>
</organism>
<gene>
    <name evidence="2" type="ORF">MEDL_15837</name>
</gene>